<protein>
    <recommendedName>
        <fullName evidence="6">Ubiquitin-like protease family profile domain-containing protein</fullName>
    </recommendedName>
</protein>
<evidence type="ECO:0000256" key="5">
    <source>
        <dbReference type="SAM" id="MobiDB-lite"/>
    </source>
</evidence>
<dbReference type="GO" id="GO:0006508">
    <property type="term" value="P:proteolysis"/>
    <property type="evidence" value="ECO:0007669"/>
    <property type="project" value="UniProtKB-KW"/>
</dbReference>
<dbReference type="PROSITE" id="PS50600">
    <property type="entry name" value="ULP_PROTEASE"/>
    <property type="match status" value="1"/>
</dbReference>
<dbReference type="Proteomes" id="UP000636709">
    <property type="component" value="Unassembled WGS sequence"/>
</dbReference>
<evidence type="ECO:0000313" key="7">
    <source>
        <dbReference type="EMBL" id="KAF8762893.1"/>
    </source>
</evidence>
<keyword evidence="3" id="KW-0378">Hydrolase</keyword>
<accession>A0A835FKN4</accession>
<name>A0A835FKN4_9POAL</name>
<gene>
    <name evidence="8" type="ORF">HU200_008739</name>
    <name evidence="7" type="ORF">HU200_008957</name>
</gene>
<dbReference type="AlphaFoldDB" id="A0A835FKN4"/>
<sequence length="589" mass="65799">MIWDPIDKGVGDGDIMVAKEPVPRITGPSTSGVLRKRVAAERTESIEERKSKKPKSLLGGGLGGEPAAPEVFMQWIRAHNDKRRCVDLFNHLVQLGLTVLDSKRSPGSWPLRCLGDPEAISIKVNSNEKASEKPHSGSVSRASGREKLVESSTRSSKRGLHHSEIASLQDGRFVSDGIVKFVFKQYSDELRQKEIHDAVIVDVNTSLFLSRGHTTGAQKLCSNRLVIFPLNNYEESDHDRAGWSTLVLDKWTKHGPRFIHYDSWDRANLPLARHLVDVLNPFVPRGTNFCEVDAPQQVDPSDSALYTIAITRSICRWCAKSSISNEDCWSNVLWTEVSTKTIERLRKSLHRGLIGHQRVDGGNVPITSTSMQPEASDGSGKKGLCPNEVASLQAGMFVSDAVINFVFRQYSEELWRSGIHDVILADANTSFLWRYGDTTGALESCSNRLVIFPVNNNVDLECAGGTHWSLLVLDKWTELGPRFIHYDSYGASNSPFARRYAVVLQPFVPASTYFIEADTPQQENLFDCGIYIIAIARSICQWCMGASLSDEEDWSQTLRREVNAETTANLRTLLHLELQEHLQKPNKPM</sequence>
<organism evidence="8 9">
    <name type="scientific">Digitaria exilis</name>
    <dbReference type="NCBI Taxonomy" id="1010633"/>
    <lineage>
        <taxon>Eukaryota</taxon>
        <taxon>Viridiplantae</taxon>
        <taxon>Streptophyta</taxon>
        <taxon>Embryophyta</taxon>
        <taxon>Tracheophyta</taxon>
        <taxon>Spermatophyta</taxon>
        <taxon>Magnoliopsida</taxon>
        <taxon>Liliopsida</taxon>
        <taxon>Poales</taxon>
        <taxon>Poaceae</taxon>
        <taxon>PACMAD clade</taxon>
        <taxon>Panicoideae</taxon>
        <taxon>Panicodae</taxon>
        <taxon>Paniceae</taxon>
        <taxon>Anthephorinae</taxon>
        <taxon>Digitaria</taxon>
    </lineage>
</organism>
<evidence type="ECO:0000313" key="8">
    <source>
        <dbReference type="EMBL" id="KAF8762895.1"/>
    </source>
</evidence>
<comment type="similarity">
    <text evidence="1">Belongs to the peptidase C48 family.</text>
</comment>
<dbReference type="PANTHER" id="PTHR46468">
    <property type="entry name" value="SENTRIN-SPECIFIC PROTEASE 8"/>
    <property type="match status" value="1"/>
</dbReference>
<dbReference type="Pfam" id="PF02902">
    <property type="entry name" value="Peptidase_C48"/>
    <property type="match status" value="1"/>
</dbReference>
<reference evidence="8" key="1">
    <citation type="submission" date="2020-07" db="EMBL/GenBank/DDBJ databases">
        <title>Genome sequence and genetic diversity analysis of an under-domesticated orphan crop, white fonio (Digitaria exilis).</title>
        <authorList>
            <person name="Bennetzen J.L."/>
            <person name="Chen S."/>
            <person name="Ma X."/>
            <person name="Wang X."/>
            <person name="Yssel A.E.J."/>
            <person name="Chaluvadi S.R."/>
            <person name="Johnson M."/>
            <person name="Gangashetty P."/>
            <person name="Hamidou F."/>
            <person name="Sanogo M.D."/>
            <person name="Zwaenepoel A."/>
            <person name="Wallace J."/>
            <person name="Van De Peer Y."/>
            <person name="Van Deynze A."/>
        </authorList>
    </citation>
    <scope>NUCLEOTIDE SEQUENCE</scope>
    <source>
        <tissue evidence="8">Leaves</tissue>
    </source>
</reference>
<dbReference type="InterPro" id="IPR044613">
    <property type="entry name" value="Nep1/2-like"/>
</dbReference>
<dbReference type="OrthoDB" id="5065855at2759"/>
<evidence type="ECO:0000256" key="4">
    <source>
        <dbReference type="ARBA" id="ARBA00022807"/>
    </source>
</evidence>
<evidence type="ECO:0000256" key="3">
    <source>
        <dbReference type="ARBA" id="ARBA00022801"/>
    </source>
</evidence>
<dbReference type="EMBL" id="JACEFO010000592">
    <property type="protein sequence ID" value="KAF8762895.1"/>
    <property type="molecule type" value="Genomic_DNA"/>
</dbReference>
<dbReference type="EMBL" id="JACEFO010000593">
    <property type="protein sequence ID" value="KAF8762893.1"/>
    <property type="molecule type" value="Genomic_DNA"/>
</dbReference>
<dbReference type="GO" id="GO:0000338">
    <property type="term" value="P:protein deneddylation"/>
    <property type="evidence" value="ECO:0007669"/>
    <property type="project" value="TreeGrafter"/>
</dbReference>
<proteinExistence type="inferred from homology"/>
<dbReference type="InterPro" id="IPR003653">
    <property type="entry name" value="Peptidase_C48_C"/>
</dbReference>
<dbReference type="GO" id="GO:0019784">
    <property type="term" value="F:deNEDDylase activity"/>
    <property type="evidence" value="ECO:0007669"/>
    <property type="project" value="InterPro"/>
</dbReference>
<keyword evidence="9" id="KW-1185">Reference proteome</keyword>
<comment type="caution">
    <text evidence="8">The sequence shown here is derived from an EMBL/GenBank/DDBJ whole genome shotgun (WGS) entry which is preliminary data.</text>
</comment>
<evidence type="ECO:0000259" key="6">
    <source>
        <dbReference type="PROSITE" id="PS50600"/>
    </source>
</evidence>
<feature type="compositionally biased region" description="Basic and acidic residues" evidence="5">
    <location>
        <begin position="38"/>
        <end position="50"/>
    </location>
</feature>
<dbReference type="Gene3D" id="3.40.395.10">
    <property type="entry name" value="Adenoviral Proteinase, Chain A"/>
    <property type="match status" value="2"/>
</dbReference>
<dbReference type="GO" id="GO:0008234">
    <property type="term" value="F:cysteine-type peptidase activity"/>
    <property type="evidence" value="ECO:0007669"/>
    <property type="project" value="UniProtKB-KW"/>
</dbReference>
<keyword evidence="2" id="KW-0645">Protease</keyword>
<dbReference type="InterPro" id="IPR038765">
    <property type="entry name" value="Papain-like_cys_pep_sf"/>
</dbReference>
<evidence type="ECO:0000256" key="1">
    <source>
        <dbReference type="ARBA" id="ARBA00005234"/>
    </source>
</evidence>
<evidence type="ECO:0000313" key="9">
    <source>
        <dbReference type="Proteomes" id="UP000636709"/>
    </source>
</evidence>
<feature type="region of interest" description="Disordered" evidence="5">
    <location>
        <begin position="26"/>
        <end position="63"/>
    </location>
</feature>
<evidence type="ECO:0000256" key="2">
    <source>
        <dbReference type="ARBA" id="ARBA00022670"/>
    </source>
</evidence>
<dbReference type="PANTHER" id="PTHR46468:SF1">
    <property type="entry name" value="SENTRIN-SPECIFIC PROTEASE 8"/>
    <property type="match status" value="1"/>
</dbReference>
<keyword evidence="4" id="KW-0788">Thiol protease</keyword>
<feature type="domain" description="Ubiquitin-like protease family profile" evidence="6">
    <location>
        <begin position="364"/>
        <end position="539"/>
    </location>
</feature>
<feature type="region of interest" description="Disordered" evidence="5">
    <location>
        <begin position="124"/>
        <end position="161"/>
    </location>
</feature>
<dbReference type="SUPFAM" id="SSF54001">
    <property type="entry name" value="Cysteine proteinases"/>
    <property type="match status" value="2"/>
</dbReference>